<protein>
    <submittedName>
        <fullName evidence="2">Uncharacterized protein</fullName>
    </submittedName>
</protein>
<keyword evidence="3" id="KW-1185">Reference proteome</keyword>
<dbReference type="Proteomes" id="UP000887013">
    <property type="component" value="Unassembled WGS sequence"/>
</dbReference>
<feature type="compositionally biased region" description="Basic and acidic residues" evidence="1">
    <location>
        <begin position="160"/>
        <end position="177"/>
    </location>
</feature>
<dbReference type="AlphaFoldDB" id="A0A8X6NIM3"/>
<dbReference type="OrthoDB" id="422540at2759"/>
<comment type="caution">
    <text evidence="2">The sequence shown here is derived from an EMBL/GenBank/DDBJ whole genome shotgun (WGS) entry which is preliminary data.</text>
</comment>
<evidence type="ECO:0000313" key="2">
    <source>
        <dbReference type="EMBL" id="GFT16973.1"/>
    </source>
</evidence>
<reference evidence="2" key="1">
    <citation type="submission" date="2020-08" db="EMBL/GenBank/DDBJ databases">
        <title>Multicomponent nature underlies the extraordinary mechanical properties of spider dragline silk.</title>
        <authorList>
            <person name="Kono N."/>
            <person name="Nakamura H."/>
            <person name="Mori M."/>
            <person name="Yoshida Y."/>
            <person name="Ohtoshi R."/>
            <person name="Malay A.D."/>
            <person name="Moran D.A.P."/>
            <person name="Tomita M."/>
            <person name="Numata K."/>
            <person name="Arakawa K."/>
        </authorList>
    </citation>
    <scope>NUCLEOTIDE SEQUENCE</scope>
</reference>
<accession>A0A8X6NIM3</accession>
<feature type="region of interest" description="Disordered" evidence="1">
    <location>
        <begin position="84"/>
        <end position="113"/>
    </location>
</feature>
<proteinExistence type="predicted"/>
<evidence type="ECO:0000313" key="3">
    <source>
        <dbReference type="Proteomes" id="UP000887013"/>
    </source>
</evidence>
<gene>
    <name evidence="2" type="ORF">NPIL_333111</name>
</gene>
<organism evidence="2 3">
    <name type="scientific">Nephila pilipes</name>
    <name type="common">Giant wood spider</name>
    <name type="synonym">Nephila maculata</name>
    <dbReference type="NCBI Taxonomy" id="299642"/>
    <lineage>
        <taxon>Eukaryota</taxon>
        <taxon>Metazoa</taxon>
        <taxon>Ecdysozoa</taxon>
        <taxon>Arthropoda</taxon>
        <taxon>Chelicerata</taxon>
        <taxon>Arachnida</taxon>
        <taxon>Araneae</taxon>
        <taxon>Araneomorphae</taxon>
        <taxon>Entelegynae</taxon>
        <taxon>Araneoidea</taxon>
        <taxon>Nephilidae</taxon>
        <taxon>Nephila</taxon>
    </lineage>
</organism>
<evidence type="ECO:0000256" key="1">
    <source>
        <dbReference type="SAM" id="MobiDB-lite"/>
    </source>
</evidence>
<sequence length="177" mass="20481">MEVLSGPQYCPPYFLGFRATWKKDLQATTVEIIYGAPIRLLGEFYAHVNKKHRKEVSVSVDQLKPAYVPKELVDITAGVHRKEKVSSQPDEILYTGQENSTGSSKRQESSIRSSRRVRFNPKYSYKSCCRWWGLPVAIMVCCRRERIQERESKQSTGPMNEEKMKHGLREEENVRAI</sequence>
<name>A0A8X6NIM3_NEPPI</name>
<dbReference type="EMBL" id="BMAW01104922">
    <property type="protein sequence ID" value="GFT16973.1"/>
    <property type="molecule type" value="Genomic_DNA"/>
</dbReference>
<feature type="region of interest" description="Disordered" evidence="1">
    <location>
        <begin position="149"/>
        <end position="177"/>
    </location>
</feature>